<dbReference type="AlphaFoldDB" id="A0ABD0M3G3"/>
<evidence type="ECO:0000313" key="1">
    <source>
        <dbReference type="EMBL" id="KAK7506228.1"/>
    </source>
</evidence>
<name>A0ABD0M3G3_9CAEN</name>
<protein>
    <submittedName>
        <fullName evidence="1">Uncharacterized protein</fullName>
    </submittedName>
</protein>
<keyword evidence="2" id="KW-1185">Reference proteome</keyword>
<dbReference type="EMBL" id="JACVVK020000007">
    <property type="protein sequence ID" value="KAK7506228.1"/>
    <property type="molecule type" value="Genomic_DNA"/>
</dbReference>
<comment type="caution">
    <text evidence="1">The sequence shown here is derived from an EMBL/GenBank/DDBJ whole genome shotgun (WGS) entry which is preliminary data.</text>
</comment>
<proteinExistence type="predicted"/>
<sequence length="132" mass="13907">MDGIGGDEPIPASDSIAVSDPVIVATCSELEEAVAAASHETGQAKRASISPAVTEVAWKLPNVRGQEGAAIITTHVCSQIDVVLEAQHIVQDQQDTMLHALPISLFPWHVQNTQTIGLNTPPQSTLHDLVSA</sequence>
<evidence type="ECO:0000313" key="2">
    <source>
        <dbReference type="Proteomes" id="UP001519460"/>
    </source>
</evidence>
<accession>A0ABD0M3G3</accession>
<dbReference type="Proteomes" id="UP001519460">
    <property type="component" value="Unassembled WGS sequence"/>
</dbReference>
<gene>
    <name evidence="1" type="ORF">BaRGS_00002340</name>
</gene>
<reference evidence="1 2" key="1">
    <citation type="journal article" date="2023" name="Sci. Data">
        <title>Genome assembly of the Korean intertidal mud-creeper Batillaria attramentaria.</title>
        <authorList>
            <person name="Patra A.K."/>
            <person name="Ho P.T."/>
            <person name="Jun S."/>
            <person name="Lee S.J."/>
            <person name="Kim Y."/>
            <person name="Won Y.J."/>
        </authorList>
    </citation>
    <scope>NUCLEOTIDE SEQUENCE [LARGE SCALE GENOMIC DNA]</scope>
    <source>
        <strain evidence="1">Wonlab-2016</strain>
    </source>
</reference>
<organism evidence="1 2">
    <name type="scientific">Batillaria attramentaria</name>
    <dbReference type="NCBI Taxonomy" id="370345"/>
    <lineage>
        <taxon>Eukaryota</taxon>
        <taxon>Metazoa</taxon>
        <taxon>Spiralia</taxon>
        <taxon>Lophotrochozoa</taxon>
        <taxon>Mollusca</taxon>
        <taxon>Gastropoda</taxon>
        <taxon>Caenogastropoda</taxon>
        <taxon>Sorbeoconcha</taxon>
        <taxon>Cerithioidea</taxon>
        <taxon>Batillariidae</taxon>
        <taxon>Batillaria</taxon>
    </lineage>
</organism>